<sequence>MQPFLRILAVFLVLMTGGVFQTFALASQETEPCADEEEAGQPCEDCASDCVLCLCCPLRAAAPSLPEVGVPLPAPRHEPAPSRPPALALSGVSADIFQPPKT</sequence>
<dbReference type="PATRIC" id="fig|1278073.3.peg.7163"/>
<dbReference type="OrthoDB" id="5383399at2"/>
<dbReference type="AlphaFoldDB" id="L7UH62"/>
<evidence type="ECO:0000313" key="2">
    <source>
        <dbReference type="Proteomes" id="UP000011131"/>
    </source>
</evidence>
<evidence type="ECO:0000313" key="1">
    <source>
        <dbReference type="EMBL" id="AGC48326.1"/>
    </source>
</evidence>
<protein>
    <submittedName>
        <fullName evidence="1">Uncharacterized protein</fullName>
    </submittedName>
</protein>
<organism evidence="1 2">
    <name type="scientific">Myxococcus stipitatus (strain DSM 14675 / JCM 12634 / Mx s8)</name>
    <dbReference type="NCBI Taxonomy" id="1278073"/>
    <lineage>
        <taxon>Bacteria</taxon>
        <taxon>Pseudomonadati</taxon>
        <taxon>Myxococcota</taxon>
        <taxon>Myxococcia</taxon>
        <taxon>Myxococcales</taxon>
        <taxon>Cystobacterineae</taxon>
        <taxon>Myxococcaceae</taxon>
        <taxon>Myxococcus</taxon>
    </lineage>
</organism>
<dbReference type="EMBL" id="CP004025">
    <property type="protein sequence ID" value="AGC48326.1"/>
    <property type="molecule type" value="Genomic_DNA"/>
</dbReference>
<keyword evidence="2" id="KW-1185">Reference proteome</keyword>
<dbReference type="STRING" id="1278073.MYSTI_07054"/>
<name>L7UH62_MYXSD</name>
<reference evidence="1 2" key="1">
    <citation type="journal article" date="2013" name="Genome Announc.">
        <title>Complete genome sequence of Myxococcus stipitatus strain DSM 14675, a fruiting myxobacterium.</title>
        <authorList>
            <person name="Huntley S."/>
            <person name="Kneip S."/>
            <person name="Treuner-Lange A."/>
            <person name="Sogaard-Andersen L."/>
        </authorList>
    </citation>
    <scope>NUCLEOTIDE SEQUENCE [LARGE SCALE GENOMIC DNA]</scope>
    <source>
        <strain evidence="2">DSM 14675 / JCM 12634 / Mx s8</strain>
    </source>
</reference>
<gene>
    <name evidence="1" type="ordered locus">MYSTI_07054</name>
</gene>
<dbReference type="HOGENOM" id="CLU_2318761_0_0_7"/>
<dbReference type="Proteomes" id="UP000011131">
    <property type="component" value="Chromosome"/>
</dbReference>
<accession>L7UH62</accession>
<dbReference type="RefSeq" id="WP_015352580.1">
    <property type="nucleotide sequence ID" value="NC_020126.1"/>
</dbReference>
<proteinExistence type="predicted"/>
<dbReference type="KEGG" id="msd:MYSTI_07054"/>